<name>A0ABT3SRP7_9GAMM</name>
<feature type="compositionally biased region" description="Basic and acidic residues" evidence="1">
    <location>
        <begin position="354"/>
        <end position="416"/>
    </location>
</feature>
<dbReference type="Proteomes" id="UP001143307">
    <property type="component" value="Unassembled WGS sequence"/>
</dbReference>
<keyword evidence="2" id="KW-0472">Membrane</keyword>
<dbReference type="EMBL" id="SHNP01000001">
    <property type="protein sequence ID" value="MCX2972669.1"/>
    <property type="molecule type" value="Genomic_DNA"/>
</dbReference>
<proteinExistence type="predicted"/>
<accession>A0ABT3SRP7</accession>
<feature type="transmembrane region" description="Helical" evidence="2">
    <location>
        <begin position="894"/>
        <end position="913"/>
    </location>
</feature>
<dbReference type="RefSeq" id="WP_279251657.1">
    <property type="nucleotide sequence ID" value="NZ_SHNP01000001.1"/>
</dbReference>
<evidence type="ECO:0000256" key="1">
    <source>
        <dbReference type="SAM" id="MobiDB-lite"/>
    </source>
</evidence>
<evidence type="ECO:0000313" key="3">
    <source>
        <dbReference type="EMBL" id="MCX2972669.1"/>
    </source>
</evidence>
<dbReference type="SUPFAM" id="SSF101898">
    <property type="entry name" value="NHL repeat"/>
    <property type="match status" value="1"/>
</dbReference>
<keyword evidence="2" id="KW-0812">Transmembrane</keyword>
<gene>
    <name evidence="3" type="ORF">EYC87_03590</name>
</gene>
<protein>
    <submittedName>
        <fullName evidence="3">Uncharacterized protein</fullName>
    </submittedName>
</protein>
<feature type="transmembrane region" description="Helical" evidence="2">
    <location>
        <begin position="830"/>
        <end position="853"/>
    </location>
</feature>
<comment type="caution">
    <text evidence="3">The sequence shown here is derived from an EMBL/GenBank/DDBJ whole genome shotgun (WGS) entry which is preliminary data.</text>
</comment>
<feature type="compositionally biased region" description="Basic and acidic residues" evidence="1">
    <location>
        <begin position="101"/>
        <end position="330"/>
    </location>
</feature>
<evidence type="ECO:0000256" key="2">
    <source>
        <dbReference type="SAM" id="Phobius"/>
    </source>
</evidence>
<feature type="compositionally biased region" description="Basic and acidic residues" evidence="1">
    <location>
        <begin position="423"/>
        <end position="434"/>
    </location>
</feature>
<keyword evidence="2" id="KW-1133">Transmembrane helix</keyword>
<feature type="region of interest" description="Disordered" evidence="1">
    <location>
        <begin position="76"/>
        <end position="434"/>
    </location>
</feature>
<sequence>MNKFNLTFWGEILPGKDPQQVKLRFAKLFGIDDPERVDHFFSGETITLRRNLDRKVAGEYFHKLHKLGVTAELVKAEPTPETPPTPAIAHKIDDDESQWETARRQAELDSLNRRTQEQKKKADEQARQRAAEEESEKARRAAKEALLKKQQAEKSERKTEEAERKRIAAAEAKRLRKEEAVQRKAQAEKAKQSKAEEDERKRIAAAEAKRLREEEAVQRKAQDEKEKQRKAEETERKRVAAAETKRLRKEEAVQRKAQAEKVKQRKAEEDERKREEEAALRKAKAAKEKQRKAEETATKKAAAEKVKREKAEAIARRKTEEAEEKRRLAEEQALTKAAKEIERKQQQAETARLAAEKAKLDKQKAEEFARQKTEKVAKERRRRDIEREEKAAQDALEREHLEQAKRKASEAEEKARTQQQQQRLRDQKEVEERERELEEKAIERGAKALSGAANLKTTQAKVKSKLELPRKSTAYHSGTDKHQAGEPNLYQLKAFRNRAQVRGRPAIAREKTRKGLFVGAAALAILLLLLGRFASLTAQTIVSGPAGVAASKQGELLIIAGDYLLIHDRAGVASKSIAAKKLGLKNLSAPVSYTPSGKVLLQASSKNETDNNVILWLCDLTQESCASLGTENPATTLNSLRVHDLNGDFFIADGSAGKLLKLSANGALKSAVDRPLPDKPALRLDSGLLFINSKQGPAISVLRYEDTAFGQQLDEILLLPPPALEREHTRVWDFASNGNHWWVTLFNPDNGDSALYLFDRDWSYVRQLSRDEMNLAGQLVNWGRKILLFSQQQSGVLRYGEAGAEEAIFHSPLLEDIINERASKRQLTALAWYSFIVLLLTIAIGGFAYAYFYSVRALVYKSRPARGADPLDDIADQIHWVQAASTRSGQLRHASIACVILALAVLVTLMGLGVSAVQLLAAMIALIGPFAGLQLILRSEPEHLGLSNEQLVLVDHRQLYHLASGPRIHYRGPFVIIDDVVIFTGTVLLPTLDRSQLDSLARPLIRAGIRVDRKTVLIKLIESHHPVARATQVAALSLLAGMMLVVLEQLPW</sequence>
<reference evidence="3" key="1">
    <citation type="submission" date="2019-02" db="EMBL/GenBank/DDBJ databases">
        <authorList>
            <person name="Li S.-H."/>
        </authorList>
    </citation>
    <scope>NUCLEOTIDE SEQUENCE</scope>
    <source>
        <strain evidence="3">IMCC8485</strain>
    </source>
</reference>
<organism evidence="3 4">
    <name type="scientific">Candidatus Seongchinamella marina</name>
    <dbReference type="NCBI Taxonomy" id="2518990"/>
    <lineage>
        <taxon>Bacteria</taxon>
        <taxon>Pseudomonadati</taxon>
        <taxon>Pseudomonadota</taxon>
        <taxon>Gammaproteobacteria</taxon>
        <taxon>Cellvibrionales</taxon>
        <taxon>Halieaceae</taxon>
        <taxon>Seongchinamella</taxon>
    </lineage>
</organism>
<evidence type="ECO:0000313" key="4">
    <source>
        <dbReference type="Proteomes" id="UP001143307"/>
    </source>
</evidence>
<keyword evidence="4" id="KW-1185">Reference proteome</keyword>
<feature type="compositionally biased region" description="Basic and acidic residues" evidence="1">
    <location>
        <begin position="337"/>
        <end position="346"/>
    </location>
</feature>